<sequence>MDDIVDHDFFDDPNEDKYRSKASHENQKSFLSKLESSSSDDESSDRSHNNLHGTNGTHDGKGKSNAALKDTPSYKSPFYENDFESSDEDQFSDNEAHTEMNQISVQVKRKQRNDDLVKNKNEPNDQLNDDSSDSVTDVSPLSSPEMSPNMNRKVVKTKTGKHHKQAFLKDFGLLYCTAHPKV</sequence>
<dbReference type="Ensembl" id="ENSCSAVT00000009656.1">
    <property type="protein sequence ID" value="ENSCSAVP00000009539.1"/>
    <property type="gene ID" value="ENSCSAVG00000005604.1"/>
</dbReference>
<dbReference type="Proteomes" id="UP000007875">
    <property type="component" value="Unassembled WGS sequence"/>
</dbReference>
<dbReference type="AlphaFoldDB" id="H2YW28"/>
<reference evidence="2" key="3">
    <citation type="submission" date="2025-09" db="UniProtKB">
        <authorList>
            <consortium name="Ensembl"/>
        </authorList>
    </citation>
    <scope>IDENTIFICATION</scope>
</reference>
<accession>H2YW28</accession>
<feature type="compositionally biased region" description="Basic and acidic residues" evidence="1">
    <location>
        <begin position="112"/>
        <end position="123"/>
    </location>
</feature>
<feature type="compositionally biased region" description="Low complexity" evidence="1">
    <location>
        <begin position="133"/>
        <end position="144"/>
    </location>
</feature>
<keyword evidence="3" id="KW-1185">Reference proteome</keyword>
<feature type="compositionally biased region" description="Low complexity" evidence="1">
    <location>
        <begin position="28"/>
        <end position="37"/>
    </location>
</feature>
<reference evidence="2" key="2">
    <citation type="submission" date="2025-08" db="UniProtKB">
        <authorList>
            <consortium name="Ensembl"/>
        </authorList>
    </citation>
    <scope>IDENTIFICATION</scope>
</reference>
<evidence type="ECO:0000256" key="1">
    <source>
        <dbReference type="SAM" id="MobiDB-lite"/>
    </source>
</evidence>
<organism evidence="2 3">
    <name type="scientific">Ciona savignyi</name>
    <name type="common">Pacific transparent sea squirt</name>
    <dbReference type="NCBI Taxonomy" id="51511"/>
    <lineage>
        <taxon>Eukaryota</taxon>
        <taxon>Metazoa</taxon>
        <taxon>Chordata</taxon>
        <taxon>Tunicata</taxon>
        <taxon>Ascidiacea</taxon>
        <taxon>Phlebobranchia</taxon>
        <taxon>Cionidae</taxon>
        <taxon>Ciona</taxon>
    </lineage>
</organism>
<evidence type="ECO:0000313" key="3">
    <source>
        <dbReference type="Proteomes" id="UP000007875"/>
    </source>
</evidence>
<feature type="region of interest" description="Disordered" evidence="1">
    <location>
        <begin position="1"/>
        <end position="161"/>
    </location>
</feature>
<evidence type="ECO:0000313" key="2">
    <source>
        <dbReference type="Ensembl" id="ENSCSAVP00000009539.1"/>
    </source>
</evidence>
<dbReference type="HOGENOM" id="CLU_1481467_0_0_1"/>
<feature type="compositionally biased region" description="Acidic residues" evidence="1">
    <location>
        <begin position="81"/>
        <end position="92"/>
    </location>
</feature>
<reference evidence="3" key="1">
    <citation type="submission" date="2003-08" db="EMBL/GenBank/DDBJ databases">
        <authorList>
            <person name="Birren B."/>
            <person name="Nusbaum C."/>
            <person name="Abebe A."/>
            <person name="Abouelleil A."/>
            <person name="Adekoya E."/>
            <person name="Ait-zahra M."/>
            <person name="Allen N."/>
            <person name="Allen T."/>
            <person name="An P."/>
            <person name="Anderson M."/>
            <person name="Anderson S."/>
            <person name="Arachchi H."/>
            <person name="Armbruster J."/>
            <person name="Bachantsang P."/>
            <person name="Baldwin J."/>
            <person name="Barry A."/>
            <person name="Bayul T."/>
            <person name="Blitshsteyn B."/>
            <person name="Bloom T."/>
            <person name="Blye J."/>
            <person name="Boguslavskiy L."/>
            <person name="Borowsky M."/>
            <person name="Boukhgalter B."/>
            <person name="Brunache A."/>
            <person name="Butler J."/>
            <person name="Calixte N."/>
            <person name="Calvo S."/>
            <person name="Camarata J."/>
            <person name="Campo K."/>
            <person name="Chang J."/>
            <person name="Cheshatsang Y."/>
            <person name="Citroen M."/>
            <person name="Collymore A."/>
            <person name="Considine T."/>
            <person name="Cook A."/>
            <person name="Cooke P."/>
            <person name="Corum B."/>
            <person name="Cuomo C."/>
            <person name="David R."/>
            <person name="Dawoe T."/>
            <person name="Degray S."/>
            <person name="Dodge S."/>
            <person name="Dooley K."/>
            <person name="Dorje P."/>
            <person name="Dorjee K."/>
            <person name="Dorris L."/>
            <person name="Duffey N."/>
            <person name="Dupes A."/>
            <person name="Elkins T."/>
            <person name="Engels R."/>
            <person name="Erickson J."/>
            <person name="Farina A."/>
            <person name="Faro S."/>
            <person name="Ferreira P."/>
            <person name="Fischer H."/>
            <person name="Fitzgerald M."/>
            <person name="Foley K."/>
            <person name="Gage D."/>
            <person name="Galagan J."/>
            <person name="Gearin G."/>
            <person name="Gnerre S."/>
            <person name="Gnirke A."/>
            <person name="Goyette A."/>
            <person name="Graham J."/>
            <person name="Grandbois E."/>
            <person name="Gyaltsen K."/>
            <person name="Hafez N."/>
            <person name="Hagopian D."/>
            <person name="Hagos B."/>
            <person name="Hall J."/>
            <person name="Hatcher B."/>
            <person name="Heller A."/>
            <person name="Higgins H."/>
            <person name="Honan T."/>
            <person name="Horn A."/>
            <person name="Houde N."/>
            <person name="Hughes L."/>
            <person name="Hulme W."/>
            <person name="Husby E."/>
            <person name="Iliev I."/>
            <person name="Jaffe D."/>
            <person name="Jones C."/>
            <person name="Kamal M."/>
            <person name="Kamat A."/>
            <person name="Kamvysselis M."/>
            <person name="Karlsson E."/>
            <person name="Kells C."/>
            <person name="Kieu A."/>
            <person name="Kisner P."/>
            <person name="Kodira C."/>
            <person name="Kulbokas E."/>
            <person name="Labutti K."/>
            <person name="Lama D."/>
            <person name="Landers T."/>
            <person name="Leger J."/>
            <person name="Levine S."/>
            <person name="Lewis D."/>
            <person name="Lewis T."/>
            <person name="Lindblad-toh K."/>
            <person name="Liu X."/>
            <person name="Lokyitsang T."/>
            <person name="Lokyitsang Y."/>
            <person name="Lucien O."/>
            <person name="Lui A."/>
            <person name="Ma L.J."/>
            <person name="Mabbitt R."/>
            <person name="Macdonald J."/>
            <person name="Maclean C."/>
            <person name="Major J."/>
            <person name="Manning J."/>
            <person name="Marabella R."/>
            <person name="Maru K."/>
            <person name="Matthews C."/>
            <person name="Mauceli E."/>
            <person name="Mccarthy M."/>
            <person name="Mcdonough S."/>
            <person name="Mcghee T."/>
            <person name="Meldrim J."/>
            <person name="Meneus L."/>
            <person name="Mesirov J."/>
            <person name="Mihalev A."/>
            <person name="Mihova T."/>
            <person name="Mikkelsen T."/>
            <person name="Mlenga V."/>
            <person name="Moru K."/>
            <person name="Mozes J."/>
            <person name="Mulrain L."/>
            <person name="Munson G."/>
            <person name="Naylor J."/>
            <person name="Newes C."/>
            <person name="Nguyen C."/>
            <person name="Nguyen N."/>
            <person name="Nguyen T."/>
            <person name="Nicol R."/>
            <person name="Nielsen C."/>
            <person name="Nizzari M."/>
            <person name="Norbu C."/>
            <person name="Norbu N."/>
            <person name="O'donnell P."/>
            <person name="Okoawo O."/>
            <person name="O'leary S."/>
            <person name="Omotosho B."/>
            <person name="O'neill K."/>
            <person name="Osman S."/>
            <person name="Parker S."/>
            <person name="Perrin D."/>
            <person name="Phunkhang P."/>
            <person name="Piqani B."/>
            <person name="Purcell S."/>
            <person name="Rachupka T."/>
            <person name="Ramasamy U."/>
            <person name="Rameau R."/>
            <person name="Ray V."/>
            <person name="Raymond C."/>
            <person name="Retta R."/>
            <person name="Richardson S."/>
            <person name="Rise C."/>
            <person name="Rodriguez J."/>
            <person name="Rogers J."/>
            <person name="Rogov P."/>
            <person name="Rutman M."/>
            <person name="Schupbach R."/>
            <person name="Seaman C."/>
            <person name="Settipalli S."/>
            <person name="Sharpe T."/>
            <person name="Sheridan J."/>
            <person name="Sherpa N."/>
            <person name="Shi J."/>
            <person name="Smirnov S."/>
            <person name="Smith C."/>
            <person name="Sougnez C."/>
            <person name="Spencer B."/>
            <person name="Stalker J."/>
            <person name="Stange-thomann N."/>
            <person name="Stavropoulos S."/>
            <person name="Stetson K."/>
            <person name="Stone C."/>
            <person name="Stone S."/>
            <person name="Stubbs M."/>
            <person name="Talamas J."/>
            <person name="Tchuinga P."/>
            <person name="Tenzing P."/>
            <person name="Tesfaye S."/>
            <person name="Theodore J."/>
            <person name="Thoulutsang Y."/>
            <person name="Topham K."/>
            <person name="Towey S."/>
            <person name="Tsamla T."/>
            <person name="Tsomo N."/>
            <person name="Vallee D."/>
            <person name="Vassiliev H."/>
            <person name="Venkataraman V."/>
            <person name="Vinson J."/>
            <person name="Vo A."/>
            <person name="Wade C."/>
            <person name="Wang S."/>
            <person name="Wangchuk T."/>
            <person name="Wangdi T."/>
            <person name="Whittaker C."/>
            <person name="Wilkinson J."/>
            <person name="Wu Y."/>
            <person name="Wyman D."/>
            <person name="Yadav S."/>
            <person name="Yang S."/>
            <person name="Yang X."/>
            <person name="Yeager S."/>
            <person name="Yee E."/>
            <person name="Young G."/>
            <person name="Zainoun J."/>
            <person name="Zembeck L."/>
            <person name="Zimmer A."/>
            <person name="Zody M."/>
            <person name="Lander E."/>
        </authorList>
    </citation>
    <scope>NUCLEOTIDE SEQUENCE [LARGE SCALE GENOMIC DNA]</scope>
</reference>
<name>H2YW28_CIOSA</name>
<dbReference type="InParanoid" id="H2YW28"/>
<feature type="compositionally biased region" description="Basic and acidic residues" evidence="1">
    <location>
        <begin position="1"/>
        <end position="27"/>
    </location>
</feature>
<proteinExistence type="predicted"/>
<protein>
    <submittedName>
        <fullName evidence="2">Uncharacterized protein</fullName>
    </submittedName>
</protein>